<keyword evidence="2" id="KW-1185">Reference proteome</keyword>
<organism evidence="1 2">
    <name type="scientific">Spiroplasma clarkii</name>
    <dbReference type="NCBI Taxonomy" id="2139"/>
    <lineage>
        <taxon>Bacteria</taxon>
        <taxon>Bacillati</taxon>
        <taxon>Mycoplasmatota</taxon>
        <taxon>Mollicutes</taxon>
        <taxon>Entomoplasmatales</taxon>
        <taxon>Spiroplasmataceae</taxon>
        <taxon>Spiroplasma</taxon>
    </lineage>
</organism>
<dbReference type="EMBL" id="CP024870">
    <property type="protein sequence ID" value="ATX71145.1"/>
    <property type="molecule type" value="Genomic_DNA"/>
</dbReference>
<evidence type="ECO:0008006" key="3">
    <source>
        <dbReference type="Google" id="ProtNLM"/>
    </source>
</evidence>
<evidence type="ECO:0000313" key="1">
    <source>
        <dbReference type="EMBL" id="ATX71145.1"/>
    </source>
</evidence>
<protein>
    <recommendedName>
        <fullName evidence="3">Fido domain-containing protein</fullName>
    </recommendedName>
</protein>
<dbReference type="OrthoDB" id="389996at2"/>
<proteinExistence type="predicted"/>
<reference evidence="1 2" key="1">
    <citation type="submission" date="2017-11" db="EMBL/GenBank/DDBJ databases">
        <title>Complete genome sequence of Spiroplasma clarkii CN-5 (DSM 19994).</title>
        <authorList>
            <person name="Tsai Y.-M."/>
            <person name="Chang A."/>
            <person name="Lo W.-S."/>
            <person name="Kuo C.-H."/>
        </authorList>
    </citation>
    <scope>NUCLEOTIDE SEQUENCE [LARGE SCALE GENOMIC DNA]</scope>
    <source>
        <strain evidence="1 2">CN-5</strain>
    </source>
</reference>
<dbReference type="Proteomes" id="UP000231179">
    <property type="component" value="Chromosome"/>
</dbReference>
<gene>
    <name evidence="1" type="ORF">SCLAR_v1c08370</name>
</gene>
<dbReference type="Gene3D" id="1.10.1790.50">
    <property type="match status" value="1"/>
</dbReference>
<name>A0A1Y0L187_9MOLU</name>
<sequence>MITKNFTYIATNKADIKLFTSLLTKAVNSNYLKNELLDLKVITKNEQIIKIKTTDKLNKQWITVYKLLYVDYEEIQDYLFKLCNSLLEIVMAKLPKLKTSKGYELNVDAIPSGSQISCLNSFIYYGWHDAPEHNWISKATDLLIRFCQGHFIFNGNKRSAVLMMTAFLYENRIYLQKSYNNDEYIERWEKIVCEIVDSCEYKKVRKNGKIVLEKINSKIFSSEELFQYVYNHLYKEAYLSLF</sequence>
<accession>A0A1Y0L187</accession>
<dbReference type="AlphaFoldDB" id="A0A1Y0L187"/>
<dbReference type="RefSeq" id="WP_100254686.1">
    <property type="nucleotide sequence ID" value="NZ_CP015819.1"/>
</dbReference>
<evidence type="ECO:0000313" key="2">
    <source>
        <dbReference type="Proteomes" id="UP000231179"/>
    </source>
</evidence>
<dbReference type="KEGG" id="scla:SCLARK_001220"/>